<dbReference type="GO" id="GO:0019028">
    <property type="term" value="C:viral capsid"/>
    <property type="evidence" value="ECO:0007669"/>
    <property type="project" value="UniProtKB-KW"/>
</dbReference>
<evidence type="ECO:0000313" key="4">
    <source>
        <dbReference type="EMBL" id="DAD51249.1"/>
    </source>
</evidence>
<proteinExistence type="predicted"/>
<dbReference type="InterPro" id="IPR015954">
    <property type="entry name" value="Phage_RNA-type_capsid"/>
</dbReference>
<dbReference type="EMBL" id="BK013766">
    <property type="protein sequence ID" value="DAD51249.1"/>
    <property type="molecule type" value="Genomic_RNA"/>
</dbReference>
<name>A0A8S5L0T8_9VIRU</name>
<comment type="subcellular location">
    <subcellularLocation>
        <location evidence="1">Virion</location>
    </subcellularLocation>
</comment>
<evidence type="ECO:0000256" key="2">
    <source>
        <dbReference type="ARBA" id="ARBA00022561"/>
    </source>
</evidence>
<dbReference type="KEGG" id="vg:80397987"/>
<dbReference type="Gene3D" id="3.30.380.10">
    <property type="entry name" value="MS2 Viral Coat Protein"/>
    <property type="match status" value="1"/>
</dbReference>
<organism evidence="4 5">
    <name type="scientific">ssRNA phage SRR7976357_8</name>
    <dbReference type="NCBI Taxonomy" id="2786748"/>
    <lineage>
        <taxon>Viruses</taxon>
        <taxon>Riboviria</taxon>
        <taxon>Orthornavirae</taxon>
        <taxon>Lenarviricota</taxon>
        <taxon>Leviviricetes</taxon>
        <taxon>Norzivirales</taxon>
        <taxon>Fiersviridae</taxon>
        <taxon>Ashucavirus</taxon>
        <taxon>Ashucavirus caenivicinum</taxon>
    </lineage>
</organism>
<sequence>MAVQSAITLNTKVYNPRGVESSIAKWALVGDASFGGATSTITSSVRGPSKDGIYRVRFTLSVPKAATVDSACACVGQTLGTMNASVEVIIPAGFSQAERQDFADRLQGFVANAVLDAAVANLEPSW</sequence>
<dbReference type="SUPFAM" id="SSF55405">
    <property type="entry name" value="RNA bacteriophage capsid protein"/>
    <property type="match status" value="1"/>
</dbReference>
<keyword evidence="5" id="KW-1185">Reference proteome</keyword>
<dbReference type="GeneID" id="80397987"/>
<reference evidence="4" key="1">
    <citation type="submission" date="2020-09" db="EMBL/GenBank/DDBJ databases">
        <title>Leviviricetes taxonomy.</title>
        <authorList>
            <person name="Stockdale S.R."/>
            <person name="Callanan J."/>
            <person name="Adriaenssens E.M."/>
            <person name="Kuhn J.H."/>
            <person name="Rumnieks J."/>
            <person name="Shkoporov A."/>
            <person name="Draper L.A."/>
            <person name="Ross P."/>
            <person name="Hill C."/>
        </authorList>
    </citation>
    <scope>NUCLEOTIDE SEQUENCE</scope>
</reference>
<keyword evidence="3" id="KW-0946">Virion</keyword>
<evidence type="ECO:0000313" key="5">
    <source>
        <dbReference type="Proteomes" id="UP000678719"/>
    </source>
</evidence>
<gene>
    <name evidence="4" type="primary">SRR7976357_8_2</name>
</gene>
<protein>
    <submittedName>
        <fullName evidence="4">Coat protein</fullName>
    </submittedName>
</protein>
<accession>A0A8S5L0T8</accession>
<evidence type="ECO:0000256" key="3">
    <source>
        <dbReference type="ARBA" id="ARBA00022844"/>
    </source>
</evidence>
<keyword evidence="2 4" id="KW-0167">Capsid protein</keyword>
<evidence type="ECO:0000256" key="1">
    <source>
        <dbReference type="ARBA" id="ARBA00004328"/>
    </source>
</evidence>
<dbReference type="Proteomes" id="UP000678719">
    <property type="component" value="Segment"/>
</dbReference>
<dbReference type="RefSeq" id="YP_010769076.1">
    <property type="nucleotide sequence ID" value="NC_073870.1"/>
</dbReference>